<accession>M1GMW1</accession>
<dbReference type="EMBL" id="KC285587">
    <property type="protein sequence ID" value="AGE14646.1"/>
    <property type="molecule type" value="Genomic_DNA"/>
</dbReference>
<dbReference type="PANTHER" id="PTHR36181">
    <property type="entry name" value="INTRON-ENCODED ENDONUCLEASE AI3-RELATED"/>
    <property type="match status" value="1"/>
</dbReference>
<evidence type="ECO:0000256" key="1">
    <source>
        <dbReference type="ARBA" id="ARBA00002670"/>
    </source>
</evidence>
<geneLocation type="mitochondrion" evidence="3"/>
<dbReference type="AlphaFoldDB" id="M1GMW1"/>
<dbReference type="GO" id="GO:0005739">
    <property type="term" value="C:mitochondrion"/>
    <property type="evidence" value="ECO:0007669"/>
    <property type="project" value="UniProtKB-ARBA"/>
</dbReference>
<dbReference type="GeneID" id="14658530"/>
<evidence type="ECO:0000259" key="2">
    <source>
        <dbReference type="Pfam" id="PF00961"/>
    </source>
</evidence>
<feature type="domain" description="Homing endonuclease LAGLIDADG" evidence="2">
    <location>
        <begin position="128"/>
        <end position="214"/>
    </location>
</feature>
<dbReference type="GO" id="GO:0004519">
    <property type="term" value="F:endonuclease activity"/>
    <property type="evidence" value="ECO:0007669"/>
    <property type="project" value="InterPro"/>
</dbReference>
<comment type="function">
    <text evidence="1">Mitochondrial DNA endonuclease involved in intron homing.</text>
</comment>
<dbReference type="Pfam" id="PF00961">
    <property type="entry name" value="LAGLIDADG_1"/>
    <property type="match status" value="1"/>
</dbReference>
<organism evidence="3">
    <name type="scientific">Microbotryum cf. violaceum BFL-2013</name>
    <dbReference type="NCBI Taxonomy" id="1288119"/>
    <lineage>
        <taxon>Eukaryota</taxon>
        <taxon>Fungi</taxon>
        <taxon>Dikarya</taxon>
        <taxon>Basidiomycota</taxon>
        <taxon>Pucciniomycotina</taxon>
        <taxon>Microbotryomycetes</taxon>
        <taxon>Microbotryales</taxon>
        <taxon>Microbotryaceae</taxon>
        <taxon>Microbotryum</taxon>
    </lineage>
</organism>
<keyword evidence="3" id="KW-0496">Mitochondrion</keyword>
<dbReference type="Gene3D" id="3.10.28.10">
    <property type="entry name" value="Homing endonucleases"/>
    <property type="match status" value="1"/>
</dbReference>
<dbReference type="PANTHER" id="PTHR36181:SF4">
    <property type="entry name" value="LAGLIDADG ENDONUCLEASE"/>
    <property type="match status" value="1"/>
</dbReference>
<name>M1GMW1_9BASI</name>
<dbReference type="InterPro" id="IPR004860">
    <property type="entry name" value="LAGLIDADG_dom"/>
</dbReference>
<sequence>MLPSHMWKYMSGWSNYSGMVTRYEIDESKMGNRVSKSSSHLFPSSFSINWEQDGNWWEQVKEQRVDGSCFLSCIDQDREVKVYSNGSAKAEYQGQILSKSSLAKPNPRELENSSVRDSSNKLDPMFVTGFTDAEGSFMLKLNQRVQLEFCRLHIKDLSLLMCIKDFFGVGNLTTRGNVCYFSVTSLHDITSVIIPHFTAYGLCTEKYGDFMLFLSDYE</sequence>
<dbReference type="InterPro" id="IPR027434">
    <property type="entry name" value="Homing_endonucl"/>
</dbReference>
<dbReference type="SUPFAM" id="SSF55608">
    <property type="entry name" value="Homing endonucleases"/>
    <property type="match status" value="1"/>
</dbReference>
<dbReference type="InterPro" id="IPR051289">
    <property type="entry name" value="LAGLIDADG_Endonuclease"/>
</dbReference>
<reference evidence="3" key="1">
    <citation type="submission" date="2012-12" db="EMBL/GenBank/DDBJ databases">
        <authorList>
            <person name="Lang B.F."/>
        </authorList>
    </citation>
    <scope>NUCLEOTIDE SEQUENCE</scope>
</reference>
<evidence type="ECO:0000313" key="3">
    <source>
        <dbReference type="EMBL" id="AGE14646.1"/>
    </source>
</evidence>
<dbReference type="RefSeq" id="YP_007475432.1">
    <property type="nucleotide sequence ID" value="NC_020354.1"/>
</dbReference>
<protein>
    <recommendedName>
        <fullName evidence="2">Homing endonuclease LAGLIDADG domain-containing protein</fullName>
    </recommendedName>
</protein>
<gene>
    <name evidence="3" type="primary">orf218</name>
</gene>
<proteinExistence type="predicted"/>